<proteinExistence type="predicted"/>
<evidence type="ECO:0000313" key="2">
    <source>
        <dbReference type="EMBL" id="KAA1073967.1"/>
    </source>
</evidence>
<protein>
    <recommendedName>
        <fullName evidence="4">Secreted protein</fullName>
    </recommendedName>
</protein>
<evidence type="ECO:0008006" key="4">
    <source>
        <dbReference type="Google" id="ProtNLM"/>
    </source>
</evidence>
<feature type="chain" id="PRO_5023148845" description="Secreted protein" evidence="1">
    <location>
        <begin position="30"/>
        <end position="126"/>
    </location>
</feature>
<dbReference type="AlphaFoldDB" id="A0A5B0M9W1"/>
<gene>
    <name evidence="2" type="ORF">PGTUg99_027429</name>
</gene>
<sequence>MMPTIHRHNILIQLTILVLFLANNRPTIAAAPKPAPRFTPETFYCSSTDSDRAVGICVDWHDQAANIGRASHINNNKNVFKWCSTENKDPRRSYCCIPRVGWWADEGLSVQAHNIKSNCIERTYNS</sequence>
<name>A0A5B0M9W1_PUCGR</name>
<evidence type="ECO:0000256" key="1">
    <source>
        <dbReference type="SAM" id="SignalP"/>
    </source>
</evidence>
<feature type="signal peptide" evidence="1">
    <location>
        <begin position="1"/>
        <end position="29"/>
    </location>
</feature>
<reference evidence="2 3" key="1">
    <citation type="submission" date="2019-05" db="EMBL/GenBank/DDBJ databases">
        <title>Emergence of the Ug99 lineage of the wheat stem rust pathogen through somatic hybridization.</title>
        <authorList>
            <person name="Li F."/>
            <person name="Upadhyaya N.M."/>
            <person name="Sperschneider J."/>
            <person name="Matny O."/>
            <person name="Nguyen-Phuc H."/>
            <person name="Mago R."/>
            <person name="Raley C."/>
            <person name="Miller M.E."/>
            <person name="Silverstein K.A.T."/>
            <person name="Henningsen E."/>
            <person name="Hirsch C.D."/>
            <person name="Visser B."/>
            <person name="Pretorius Z.A."/>
            <person name="Steffenson B.J."/>
            <person name="Schwessinger B."/>
            <person name="Dodds P.N."/>
            <person name="Figueroa M."/>
        </authorList>
    </citation>
    <scope>NUCLEOTIDE SEQUENCE [LARGE SCALE GENOMIC DNA]</scope>
    <source>
        <strain evidence="2 3">Ug99</strain>
    </source>
</reference>
<evidence type="ECO:0000313" key="3">
    <source>
        <dbReference type="Proteomes" id="UP000325313"/>
    </source>
</evidence>
<organism evidence="2 3">
    <name type="scientific">Puccinia graminis f. sp. tritici</name>
    <dbReference type="NCBI Taxonomy" id="56615"/>
    <lineage>
        <taxon>Eukaryota</taxon>
        <taxon>Fungi</taxon>
        <taxon>Dikarya</taxon>
        <taxon>Basidiomycota</taxon>
        <taxon>Pucciniomycotina</taxon>
        <taxon>Pucciniomycetes</taxon>
        <taxon>Pucciniales</taxon>
        <taxon>Pucciniaceae</taxon>
        <taxon>Puccinia</taxon>
    </lineage>
</organism>
<dbReference type="EMBL" id="VDEP01000474">
    <property type="protein sequence ID" value="KAA1073967.1"/>
    <property type="molecule type" value="Genomic_DNA"/>
</dbReference>
<keyword evidence="1" id="KW-0732">Signal</keyword>
<comment type="caution">
    <text evidence="2">The sequence shown here is derived from an EMBL/GenBank/DDBJ whole genome shotgun (WGS) entry which is preliminary data.</text>
</comment>
<accession>A0A5B0M9W1</accession>
<dbReference type="Proteomes" id="UP000325313">
    <property type="component" value="Unassembled WGS sequence"/>
</dbReference>